<dbReference type="PANTHER" id="PTHR39332">
    <property type="entry name" value="BLL4707 PROTEIN"/>
    <property type="match status" value="1"/>
</dbReference>
<proteinExistence type="predicted"/>
<dbReference type="PANTHER" id="PTHR39332:SF7">
    <property type="entry name" value="SRPBCC FAMILY PROTEIN"/>
    <property type="match status" value="1"/>
</dbReference>
<organism evidence="1 2">
    <name type="scientific">Pendulispora brunnea</name>
    <dbReference type="NCBI Taxonomy" id="2905690"/>
    <lineage>
        <taxon>Bacteria</taxon>
        <taxon>Pseudomonadati</taxon>
        <taxon>Myxococcota</taxon>
        <taxon>Myxococcia</taxon>
        <taxon>Myxococcales</taxon>
        <taxon>Sorangiineae</taxon>
        <taxon>Pendulisporaceae</taxon>
        <taxon>Pendulispora</taxon>
    </lineage>
</organism>
<dbReference type="InterPro" id="IPR023393">
    <property type="entry name" value="START-like_dom_sf"/>
</dbReference>
<dbReference type="CDD" id="cd07821">
    <property type="entry name" value="PYR_PYL_RCAR_like"/>
    <property type="match status" value="1"/>
</dbReference>
<gene>
    <name evidence="1" type="ORF">LZC95_43230</name>
</gene>
<dbReference type="RefSeq" id="WP_394843853.1">
    <property type="nucleotide sequence ID" value="NZ_CP089982.1"/>
</dbReference>
<evidence type="ECO:0000313" key="2">
    <source>
        <dbReference type="Proteomes" id="UP001379533"/>
    </source>
</evidence>
<dbReference type="Pfam" id="PF10604">
    <property type="entry name" value="Polyketide_cyc2"/>
    <property type="match status" value="1"/>
</dbReference>
<dbReference type="Proteomes" id="UP001379533">
    <property type="component" value="Chromosome"/>
</dbReference>
<keyword evidence="2" id="KW-1185">Reference proteome</keyword>
<evidence type="ECO:0000313" key="1">
    <source>
        <dbReference type="EMBL" id="WXA93254.1"/>
    </source>
</evidence>
<dbReference type="InterPro" id="IPR019587">
    <property type="entry name" value="Polyketide_cyclase/dehydratase"/>
</dbReference>
<sequence length="147" mass="17002">MAKSYYSTVLRHSVEEVWAVIRLFDRYAWAGVPSETIIEEGKAGDQVGAVRRVVAGETTLRQRLLAHSDVEHSYTYALCEPSPFPIRNYVATIRLTPVVDGNLAFVEWWATFDCAPLEHDRWVHHFEQEGFAKWLSALRRYMSQDTR</sequence>
<dbReference type="EMBL" id="CP089982">
    <property type="protein sequence ID" value="WXA93254.1"/>
    <property type="molecule type" value="Genomic_DNA"/>
</dbReference>
<accession>A0ABZ2K3H3</accession>
<dbReference type="Gene3D" id="3.30.530.20">
    <property type="match status" value="1"/>
</dbReference>
<reference evidence="1 2" key="1">
    <citation type="submission" date="2021-12" db="EMBL/GenBank/DDBJ databases">
        <title>Discovery of the Pendulisporaceae a myxobacterial family with distinct sporulation behavior and unique specialized metabolism.</title>
        <authorList>
            <person name="Garcia R."/>
            <person name="Popoff A."/>
            <person name="Bader C.D."/>
            <person name="Loehr J."/>
            <person name="Walesch S."/>
            <person name="Walt C."/>
            <person name="Boldt J."/>
            <person name="Bunk B."/>
            <person name="Haeckl F.J.F.P.J."/>
            <person name="Gunesch A.P."/>
            <person name="Birkelbach J."/>
            <person name="Nuebel U."/>
            <person name="Pietschmann T."/>
            <person name="Bach T."/>
            <person name="Mueller R."/>
        </authorList>
    </citation>
    <scope>NUCLEOTIDE SEQUENCE [LARGE SCALE GENOMIC DNA]</scope>
    <source>
        <strain evidence="1 2">MSr12523</strain>
    </source>
</reference>
<protein>
    <submittedName>
        <fullName evidence="1">SRPBCC family protein</fullName>
    </submittedName>
</protein>
<dbReference type="SUPFAM" id="SSF55961">
    <property type="entry name" value="Bet v1-like"/>
    <property type="match status" value="1"/>
</dbReference>
<name>A0ABZ2K3H3_9BACT</name>